<dbReference type="RefSeq" id="WP_148942412.1">
    <property type="nucleotide sequence ID" value="NZ_VTEI01000031.1"/>
</dbReference>
<organism evidence="2 3">
    <name type="scientific">Rossellomorea vietnamensis</name>
    <dbReference type="NCBI Taxonomy" id="218284"/>
    <lineage>
        <taxon>Bacteria</taxon>
        <taxon>Bacillati</taxon>
        <taxon>Bacillota</taxon>
        <taxon>Bacilli</taxon>
        <taxon>Bacillales</taxon>
        <taxon>Bacillaceae</taxon>
        <taxon>Rossellomorea</taxon>
    </lineage>
</organism>
<reference evidence="2 3" key="1">
    <citation type="submission" date="2019-08" db="EMBL/GenBank/DDBJ databases">
        <title>Bacillus genomes from the desert of Cuatro Cienegas, Coahuila.</title>
        <authorList>
            <person name="Olmedo-Alvarez G."/>
        </authorList>
    </citation>
    <scope>NUCLEOTIDE SEQUENCE [LARGE SCALE GENOMIC DNA]</scope>
    <source>
        <strain evidence="2 3">CH34_1T</strain>
    </source>
</reference>
<feature type="chain" id="PRO_5039457538" description="Phosphodiester glycosidase domain-containing protein" evidence="1">
    <location>
        <begin position="20"/>
        <end position="273"/>
    </location>
</feature>
<name>A0A5D4NFH6_9BACI</name>
<gene>
    <name evidence="2" type="ORF">FZC78_23115</name>
</gene>
<dbReference type="Proteomes" id="UP000322267">
    <property type="component" value="Unassembled WGS sequence"/>
</dbReference>
<evidence type="ECO:0000313" key="2">
    <source>
        <dbReference type="EMBL" id="TYS12707.1"/>
    </source>
</evidence>
<dbReference type="EMBL" id="VTEI01000031">
    <property type="protein sequence ID" value="TYS12707.1"/>
    <property type="molecule type" value="Genomic_DNA"/>
</dbReference>
<evidence type="ECO:0000256" key="1">
    <source>
        <dbReference type="SAM" id="SignalP"/>
    </source>
</evidence>
<feature type="signal peptide" evidence="1">
    <location>
        <begin position="1"/>
        <end position="19"/>
    </location>
</feature>
<keyword evidence="1" id="KW-0732">Signal</keyword>
<dbReference type="OrthoDB" id="529831at2"/>
<proteinExistence type="predicted"/>
<protein>
    <recommendedName>
        <fullName evidence="4">Phosphodiester glycosidase domain-containing protein</fullName>
    </recommendedName>
</protein>
<evidence type="ECO:0000313" key="3">
    <source>
        <dbReference type="Proteomes" id="UP000322267"/>
    </source>
</evidence>
<dbReference type="AlphaFoldDB" id="A0A5D4NFH6"/>
<comment type="caution">
    <text evidence="2">The sequence shown here is derived from an EMBL/GenBank/DDBJ whole genome shotgun (WGS) entry which is preliminary data.</text>
</comment>
<evidence type="ECO:0008006" key="4">
    <source>
        <dbReference type="Google" id="ProtNLM"/>
    </source>
</evidence>
<sequence length="273" mass="30685">MKKIAIILFILSLSFEPHANKFSKQVFAHVDFQVEMTQWEEVDRLLPRESTFLVIDMETGKSFNVQRRAGSNHADVQPLTHKDTKIMKEIYGGKWSWKRKAVLILSNYHLIAASMHGMPHGAGALQNGFPGHFCIHFNGSTTHKTDSPDLSHHLMVMKAGGQLDSYLNELAPLGVVDAFLAGAKNNDQVLFKKTILNDEANLKILDEIEALRWQTSTVSNEGTPFIKEINADLQLFLTDKGPLKTRITFKVVKTSPAAPWQVDETPLLKLLKK</sequence>
<accession>A0A5D4NFH6</accession>